<dbReference type="SUPFAM" id="SSF46626">
    <property type="entry name" value="Cytochrome c"/>
    <property type="match status" value="1"/>
</dbReference>
<evidence type="ECO:0000256" key="7">
    <source>
        <dbReference type="PIRSR" id="PIRSR000025-2"/>
    </source>
</evidence>
<feature type="domain" description="Cytochrome c" evidence="9">
    <location>
        <begin position="47"/>
        <end position="120"/>
    </location>
</feature>
<dbReference type="GO" id="GO:0020037">
    <property type="term" value="F:heme binding"/>
    <property type="evidence" value="ECO:0007669"/>
    <property type="project" value="InterPro"/>
</dbReference>
<dbReference type="Gene3D" id="1.10.760.10">
    <property type="entry name" value="Cytochrome c-like domain"/>
    <property type="match status" value="1"/>
</dbReference>
<dbReference type="NCBIfam" id="NF045773">
    <property type="entry name" value="cytochro_C550"/>
    <property type="match status" value="1"/>
</dbReference>
<comment type="PTM">
    <text evidence="6">Binds 1 heme c group covalently per subunit.</text>
</comment>
<dbReference type="PROSITE" id="PS51007">
    <property type="entry name" value="CYTC"/>
    <property type="match status" value="1"/>
</dbReference>
<dbReference type="OrthoDB" id="7933886at2"/>
<keyword evidence="5 7" id="KW-0408">Iron</keyword>
<dbReference type="InterPro" id="IPR054780">
    <property type="entry name" value="Cytochro_C550_firm"/>
</dbReference>
<dbReference type="GO" id="GO:0016020">
    <property type="term" value="C:membrane"/>
    <property type="evidence" value="ECO:0007669"/>
    <property type="project" value="InterPro"/>
</dbReference>
<protein>
    <submittedName>
        <fullName evidence="10">Cytochrome C</fullName>
    </submittedName>
</protein>
<reference evidence="10 12" key="1">
    <citation type="submission" date="2017-11" db="EMBL/GenBank/DDBJ databases">
        <title>Comparitive Functional Genomics of Dry Heat Resistant strains isolated from the Viking Spacecraft.</title>
        <authorList>
            <person name="Seuylemezian A."/>
            <person name="Cooper K."/>
            <person name="Vaishampayan P."/>
        </authorList>
    </citation>
    <scope>NUCLEOTIDE SEQUENCE [LARGE SCALE GENOMIC DNA]</scope>
    <source>
        <strain evidence="10 12">M4.6</strain>
    </source>
</reference>
<dbReference type="PANTHER" id="PTHR37823:SF2">
    <property type="entry name" value="CYTOCHROME C-550"/>
    <property type="match status" value="1"/>
</dbReference>
<evidence type="ECO:0000256" key="6">
    <source>
        <dbReference type="PIRSR" id="PIRSR000025-1"/>
    </source>
</evidence>
<keyword evidence="2 6" id="KW-0349">Heme</keyword>
<dbReference type="InterPro" id="IPR012218">
    <property type="entry name" value="Cyt_c_BACSU-c550-type"/>
</dbReference>
<proteinExistence type="predicted"/>
<accession>A0A2N5GR66</accession>
<feature type="binding site" description="axial binding residue" evidence="7">
    <location>
        <position position="64"/>
    </location>
    <ligand>
        <name>heme c</name>
        <dbReference type="ChEBI" id="CHEBI:61717"/>
    </ligand>
    <ligandPart>
        <name>Fe</name>
        <dbReference type="ChEBI" id="CHEBI:18248"/>
    </ligandPart>
</feature>
<keyword evidence="3 7" id="KW-0479">Metal-binding</keyword>
<feature type="binding site" description="axial binding residue" evidence="7">
    <location>
        <position position="99"/>
    </location>
    <ligand>
        <name>heme c</name>
        <dbReference type="ChEBI" id="CHEBI:61717"/>
    </ligand>
    <ligandPart>
        <name>Fe</name>
        <dbReference type="ChEBI" id="CHEBI:18248"/>
    </ligandPart>
</feature>
<evidence type="ECO:0000256" key="4">
    <source>
        <dbReference type="ARBA" id="ARBA00022982"/>
    </source>
</evidence>
<keyword evidence="13" id="KW-1185">Reference proteome</keyword>
<evidence type="ECO:0000256" key="5">
    <source>
        <dbReference type="ARBA" id="ARBA00023004"/>
    </source>
</evidence>
<evidence type="ECO:0000256" key="8">
    <source>
        <dbReference type="SAM" id="Phobius"/>
    </source>
</evidence>
<dbReference type="InterPro" id="IPR009056">
    <property type="entry name" value="Cyt_c-like_dom"/>
</dbReference>
<dbReference type="GO" id="GO:0005506">
    <property type="term" value="F:iron ion binding"/>
    <property type="evidence" value="ECO:0007669"/>
    <property type="project" value="InterPro"/>
</dbReference>
<feature type="transmembrane region" description="Helical" evidence="8">
    <location>
        <begin position="6"/>
        <end position="25"/>
    </location>
</feature>
<evidence type="ECO:0000313" key="10">
    <source>
        <dbReference type="EMBL" id="PLR85919.1"/>
    </source>
</evidence>
<gene>
    <name evidence="10" type="ORF">CU635_02450</name>
    <name evidence="11" type="ORF">CVD25_04160</name>
</gene>
<evidence type="ECO:0000256" key="3">
    <source>
        <dbReference type="ARBA" id="ARBA00022723"/>
    </source>
</evidence>
<evidence type="ECO:0000256" key="2">
    <source>
        <dbReference type="ARBA" id="ARBA00022617"/>
    </source>
</evidence>
<keyword evidence="8" id="KW-1133">Transmembrane helix</keyword>
<dbReference type="Pfam" id="PF13442">
    <property type="entry name" value="Cytochrome_CBB3"/>
    <property type="match status" value="1"/>
</dbReference>
<organism evidence="10 12">
    <name type="scientific">Bacillus canaveralius</name>
    <dbReference type="NCBI Taxonomy" id="1403243"/>
    <lineage>
        <taxon>Bacteria</taxon>
        <taxon>Bacillati</taxon>
        <taxon>Bacillota</taxon>
        <taxon>Bacilli</taxon>
        <taxon>Bacillales</taxon>
        <taxon>Bacillaceae</taxon>
        <taxon>Bacillus</taxon>
    </lineage>
</organism>
<keyword evidence="8" id="KW-0812">Transmembrane</keyword>
<dbReference type="EMBL" id="PGVA01000004">
    <property type="protein sequence ID" value="PLR85919.1"/>
    <property type="molecule type" value="Genomic_DNA"/>
</dbReference>
<keyword evidence="1" id="KW-0813">Transport</keyword>
<dbReference type="RefSeq" id="WP_101575583.1">
    <property type="nucleotide sequence ID" value="NZ_PGVA01000004.1"/>
</dbReference>
<dbReference type="AlphaFoldDB" id="A0A2N5GR66"/>
<dbReference type="Proteomes" id="UP000234951">
    <property type="component" value="Unassembled WGS sequence"/>
</dbReference>
<dbReference type="EMBL" id="PGVD01000013">
    <property type="protein sequence ID" value="PLS00038.1"/>
    <property type="molecule type" value="Genomic_DNA"/>
</dbReference>
<evidence type="ECO:0000259" key="9">
    <source>
        <dbReference type="PROSITE" id="PS51007"/>
    </source>
</evidence>
<evidence type="ECO:0000256" key="1">
    <source>
        <dbReference type="ARBA" id="ARBA00022448"/>
    </source>
</evidence>
<dbReference type="PANTHER" id="PTHR37823">
    <property type="entry name" value="CYTOCHROME C-553-LIKE"/>
    <property type="match status" value="1"/>
</dbReference>
<keyword evidence="4" id="KW-0249">Electron transport</keyword>
<dbReference type="GO" id="GO:0009055">
    <property type="term" value="F:electron transfer activity"/>
    <property type="evidence" value="ECO:0007669"/>
    <property type="project" value="InterPro"/>
</dbReference>
<name>A0A2N5GR66_9BACI</name>
<comment type="caution">
    <text evidence="10">The sequence shown here is derived from an EMBL/GenBank/DDBJ whole genome shotgun (WGS) entry which is preliminary data.</text>
</comment>
<feature type="binding site" description="covalent" evidence="6">
    <location>
        <position position="63"/>
    </location>
    <ligand>
        <name>heme c</name>
        <dbReference type="ChEBI" id="CHEBI:61717"/>
    </ligand>
</feature>
<reference evidence="11 13" key="2">
    <citation type="submission" date="2017-12" db="EMBL/GenBank/DDBJ databases">
        <title>Comparative Functional Genomics of Dry Heat Resistant strains isolated from the Viking Spacecraft.</title>
        <authorList>
            <person name="Seuylemezian A."/>
            <person name="Cooper K."/>
            <person name="Vaishampayan P."/>
        </authorList>
    </citation>
    <scope>NUCLEOTIDE SEQUENCE [LARGE SCALE GENOMIC DNA]</scope>
    <source>
        <strain evidence="11 13">ATCC 29669</strain>
    </source>
</reference>
<dbReference type="PIRSF" id="PIRSF000025">
    <property type="entry name" value="Cytc_Bsub_c550"/>
    <property type="match status" value="1"/>
</dbReference>
<evidence type="ECO:0000313" key="13">
    <source>
        <dbReference type="Proteomes" id="UP000235114"/>
    </source>
</evidence>
<feature type="binding site" description="covalent" evidence="6">
    <location>
        <position position="60"/>
    </location>
    <ligand>
        <name>heme c</name>
        <dbReference type="ChEBI" id="CHEBI:61717"/>
    </ligand>
</feature>
<evidence type="ECO:0000313" key="11">
    <source>
        <dbReference type="EMBL" id="PLS00038.1"/>
    </source>
</evidence>
<dbReference type="InterPro" id="IPR051811">
    <property type="entry name" value="Cytochrome_c550/c551-like"/>
</dbReference>
<keyword evidence="8" id="KW-0472">Membrane</keyword>
<dbReference type="InterPro" id="IPR036909">
    <property type="entry name" value="Cyt_c-like_dom_sf"/>
</dbReference>
<sequence>MNRNPLIPFALIAVLGIALMFFLSVKGLGDAEEMANKAEGGEEQADTASANPEEIYQKSCIGCHGGDYQGGAGPALKGVGDRLSQEEIADIVVNGKGNMPPGLVAQDQAPAMAEWLAGIK</sequence>
<dbReference type="Proteomes" id="UP000235114">
    <property type="component" value="Unassembled WGS sequence"/>
</dbReference>
<evidence type="ECO:0000313" key="12">
    <source>
        <dbReference type="Proteomes" id="UP000234951"/>
    </source>
</evidence>